<dbReference type="EC" id="5.3.2.1" evidence="8"/>
<evidence type="ECO:0000256" key="5">
    <source>
        <dbReference type="ARBA" id="ARBA00036735"/>
    </source>
</evidence>
<dbReference type="GO" id="GO:0050178">
    <property type="term" value="F:phenylpyruvate tautomerase activity"/>
    <property type="evidence" value="ECO:0007669"/>
    <property type="project" value="UniProtKB-EC"/>
</dbReference>
<dbReference type="PANTHER" id="PTHR11954">
    <property type="entry name" value="D-DOPACHROME DECARBOXYLASE"/>
    <property type="match status" value="1"/>
</dbReference>
<organism evidence="12 13">
    <name type="scientific">Coraliomargarita sinensis</name>
    <dbReference type="NCBI Taxonomy" id="2174842"/>
    <lineage>
        <taxon>Bacteria</taxon>
        <taxon>Pseudomonadati</taxon>
        <taxon>Verrucomicrobiota</taxon>
        <taxon>Opitutia</taxon>
        <taxon>Puniceicoccales</taxon>
        <taxon>Coraliomargaritaceae</taxon>
        <taxon>Coraliomargarita</taxon>
    </lineage>
</organism>
<keyword evidence="4" id="KW-0413">Isomerase</keyword>
<name>A0A317ZGY9_9BACT</name>
<dbReference type="SUPFAM" id="SSF55331">
    <property type="entry name" value="Tautomerase/MIF"/>
    <property type="match status" value="1"/>
</dbReference>
<evidence type="ECO:0000256" key="7">
    <source>
        <dbReference type="ARBA" id="ARBA00038932"/>
    </source>
</evidence>
<comment type="subcellular location">
    <subcellularLocation>
        <location evidence="1">Secreted</location>
    </subcellularLocation>
</comment>
<dbReference type="Proteomes" id="UP000247099">
    <property type="component" value="Unassembled WGS sequence"/>
</dbReference>
<protein>
    <recommendedName>
        <fullName evidence="11">L-dopachrome isomerase</fullName>
        <ecNumber evidence="8">5.3.2.1</ecNumber>
        <ecNumber evidence="7">5.3.3.12</ecNumber>
    </recommendedName>
    <alternativeName>
        <fullName evidence="9">L-dopachrome tautomerase</fullName>
    </alternativeName>
    <alternativeName>
        <fullName evidence="10">Phenylpyruvate tautomerase</fullName>
    </alternativeName>
</protein>
<evidence type="ECO:0000256" key="1">
    <source>
        <dbReference type="ARBA" id="ARBA00004613"/>
    </source>
</evidence>
<dbReference type="EC" id="5.3.3.12" evidence="7"/>
<comment type="catalytic activity">
    <reaction evidence="5">
        <text>3-phenylpyruvate = enol-phenylpyruvate</text>
        <dbReference type="Rhea" id="RHEA:17097"/>
        <dbReference type="ChEBI" id="CHEBI:16815"/>
        <dbReference type="ChEBI" id="CHEBI:18005"/>
        <dbReference type="EC" id="5.3.2.1"/>
    </reaction>
</comment>
<comment type="catalytic activity">
    <reaction evidence="6">
        <text>L-dopachrome = 5,6-dihydroxyindole-2-carboxylate</text>
        <dbReference type="Rhea" id="RHEA:13041"/>
        <dbReference type="ChEBI" id="CHEBI:16875"/>
        <dbReference type="ChEBI" id="CHEBI:57509"/>
        <dbReference type="EC" id="5.3.3.12"/>
    </reaction>
</comment>
<dbReference type="GO" id="GO:0004167">
    <property type="term" value="F:dopachrome isomerase activity"/>
    <property type="evidence" value="ECO:0007669"/>
    <property type="project" value="UniProtKB-EC"/>
</dbReference>
<evidence type="ECO:0000256" key="9">
    <source>
        <dbReference type="ARBA" id="ARBA00041631"/>
    </source>
</evidence>
<keyword evidence="2" id="KW-0202">Cytokine</keyword>
<dbReference type="GO" id="GO:0005125">
    <property type="term" value="F:cytokine activity"/>
    <property type="evidence" value="ECO:0007669"/>
    <property type="project" value="UniProtKB-KW"/>
</dbReference>
<evidence type="ECO:0000256" key="10">
    <source>
        <dbReference type="ARBA" id="ARBA00041912"/>
    </source>
</evidence>
<evidence type="ECO:0000256" key="4">
    <source>
        <dbReference type="ARBA" id="ARBA00023235"/>
    </source>
</evidence>
<dbReference type="InterPro" id="IPR001398">
    <property type="entry name" value="Macrophage_inhib_fac"/>
</dbReference>
<reference evidence="12 13" key="1">
    <citation type="submission" date="2018-05" db="EMBL/GenBank/DDBJ databases">
        <title>Coraliomargarita sinensis sp. nov., isolated from a marine solar saltern.</title>
        <authorList>
            <person name="Zhou L.Y."/>
        </authorList>
    </citation>
    <scope>NUCLEOTIDE SEQUENCE [LARGE SCALE GENOMIC DNA]</scope>
    <source>
        <strain evidence="12 13">WN38</strain>
    </source>
</reference>
<sequence length="115" mass="12946">MPLIQVTSNIPLSDAEKNNALQTLSKAAAELLEKSEDYVMTSWTSSKMTMAGNSEPTVFINLHSIRLPEDATSNLSKELCERLSLAVEVRRDRVYINFHNVEPNMWGWNGKTFGD</sequence>
<evidence type="ECO:0000256" key="3">
    <source>
        <dbReference type="ARBA" id="ARBA00022525"/>
    </source>
</evidence>
<dbReference type="RefSeq" id="WP_110131132.1">
    <property type="nucleotide sequence ID" value="NZ_QHJQ01000005.1"/>
</dbReference>
<keyword evidence="3" id="KW-0964">Secreted</keyword>
<keyword evidence="13" id="KW-1185">Reference proteome</keyword>
<dbReference type="Pfam" id="PF01187">
    <property type="entry name" value="MIF"/>
    <property type="match status" value="1"/>
</dbReference>
<evidence type="ECO:0000256" key="6">
    <source>
        <dbReference type="ARBA" id="ARBA00036823"/>
    </source>
</evidence>
<dbReference type="GO" id="GO:0005615">
    <property type="term" value="C:extracellular space"/>
    <property type="evidence" value="ECO:0007669"/>
    <property type="project" value="UniProtKB-KW"/>
</dbReference>
<dbReference type="InterPro" id="IPR014347">
    <property type="entry name" value="Tautomerase/MIF_sf"/>
</dbReference>
<evidence type="ECO:0000313" key="12">
    <source>
        <dbReference type="EMBL" id="PXA04182.1"/>
    </source>
</evidence>
<gene>
    <name evidence="12" type="ORF">DDZ13_09095</name>
</gene>
<evidence type="ECO:0000256" key="2">
    <source>
        <dbReference type="ARBA" id="ARBA00022514"/>
    </source>
</evidence>
<dbReference type="InParanoid" id="A0A317ZGY9"/>
<dbReference type="AlphaFoldDB" id="A0A317ZGY9"/>
<dbReference type="Gene3D" id="3.30.429.10">
    <property type="entry name" value="Macrophage Migration Inhibitory Factor"/>
    <property type="match status" value="1"/>
</dbReference>
<evidence type="ECO:0000313" key="13">
    <source>
        <dbReference type="Proteomes" id="UP000247099"/>
    </source>
</evidence>
<dbReference type="PANTHER" id="PTHR11954:SF6">
    <property type="entry name" value="MACROPHAGE MIGRATION INHIBITORY FACTOR"/>
    <property type="match status" value="1"/>
</dbReference>
<evidence type="ECO:0000256" key="11">
    <source>
        <dbReference type="ARBA" id="ARBA00042730"/>
    </source>
</evidence>
<dbReference type="EMBL" id="QHJQ01000005">
    <property type="protein sequence ID" value="PXA04182.1"/>
    <property type="molecule type" value="Genomic_DNA"/>
</dbReference>
<comment type="caution">
    <text evidence="12">The sequence shown here is derived from an EMBL/GenBank/DDBJ whole genome shotgun (WGS) entry which is preliminary data.</text>
</comment>
<proteinExistence type="predicted"/>
<evidence type="ECO:0000256" key="8">
    <source>
        <dbReference type="ARBA" id="ARBA00039086"/>
    </source>
</evidence>
<dbReference type="OrthoDB" id="5769863at2"/>
<accession>A0A317ZGY9</accession>